<sequence>MNLEGGCQCGAVRYSVEGVPEHVALCHCSDCRKSTGAPTVAWGAFKTAEFALTKGAAAVYNSSGASMRHFCATCGTGLYFVNEEYLPGLVDIQVATLDDPDALPPQAQIQVAERLGWMNDLAALPEFERYPG</sequence>
<dbReference type="GO" id="GO:0046872">
    <property type="term" value="F:metal ion binding"/>
    <property type="evidence" value="ECO:0007669"/>
    <property type="project" value="UniProtKB-KW"/>
</dbReference>
<dbReference type="OrthoDB" id="7186766at2"/>
<evidence type="ECO:0000256" key="2">
    <source>
        <dbReference type="ARBA" id="ARBA00022723"/>
    </source>
</evidence>
<keyword evidence="3" id="KW-0862">Zinc</keyword>
<accession>A0A0J7XSA9</accession>
<dbReference type="InterPro" id="IPR011057">
    <property type="entry name" value="Mss4-like_sf"/>
</dbReference>
<dbReference type="Pfam" id="PF04828">
    <property type="entry name" value="GFA"/>
    <property type="match status" value="1"/>
</dbReference>
<comment type="caution">
    <text evidence="6">The sequence shown here is derived from an EMBL/GenBank/DDBJ whole genome shotgun (WGS) entry which is preliminary data.</text>
</comment>
<dbReference type="SUPFAM" id="SSF51316">
    <property type="entry name" value="Mss4-like"/>
    <property type="match status" value="1"/>
</dbReference>
<dbReference type="PANTHER" id="PTHR33337:SF40">
    <property type="entry name" value="CENP-V_GFA DOMAIN-CONTAINING PROTEIN-RELATED"/>
    <property type="match status" value="1"/>
</dbReference>
<proteinExistence type="inferred from homology"/>
<dbReference type="PANTHER" id="PTHR33337">
    <property type="entry name" value="GFA DOMAIN-CONTAINING PROTEIN"/>
    <property type="match status" value="1"/>
</dbReference>
<keyword evidence="7" id="KW-1185">Reference proteome</keyword>
<reference evidence="6 7" key="1">
    <citation type="journal article" date="2015" name="G3 (Bethesda)">
        <title>Insights into Ongoing Evolution of the Hexachlorocyclohexane Catabolic Pathway from Comparative Genomics of Ten Sphingomonadaceae Strains.</title>
        <authorList>
            <person name="Pearce S.L."/>
            <person name="Oakeshott J.G."/>
            <person name="Pandey G."/>
        </authorList>
    </citation>
    <scope>NUCLEOTIDE SEQUENCE [LARGE SCALE GENOMIC DNA]</scope>
    <source>
        <strain evidence="6 7">LL02</strain>
    </source>
</reference>
<evidence type="ECO:0000256" key="3">
    <source>
        <dbReference type="ARBA" id="ARBA00022833"/>
    </source>
</evidence>
<dbReference type="InterPro" id="IPR006913">
    <property type="entry name" value="CENP-V/GFA"/>
</dbReference>
<organism evidence="6 7">
    <name type="scientific">Novosphingobium barchaimii LL02</name>
    <dbReference type="NCBI Taxonomy" id="1114963"/>
    <lineage>
        <taxon>Bacteria</taxon>
        <taxon>Pseudomonadati</taxon>
        <taxon>Pseudomonadota</taxon>
        <taxon>Alphaproteobacteria</taxon>
        <taxon>Sphingomonadales</taxon>
        <taxon>Sphingomonadaceae</taxon>
        <taxon>Novosphingobium</taxon>
    </lineage>
</organism>
<comment type="similarity">
    <text evidence="1">Belongs to the Gfa family.</text>
</comment>
<dbReference type="AlphaFoldDB" id="A0A0J7XSA9"/>
<evidence type="ECO:0000259" key="5">
    <source>
        <dbReference type="PROSITE" id="PS51891"/>
    </source>
</evidence>
<keyword evidence="2" id="KW-0479">Metal-binding</keyword>
<name>A0A0J7XSA9_9SPHN</name>
<dbReference type="PROSITE" id="PS51891">
    <property type="entry name" value="CENP_V_GFA"/>
    <property type="match status" value="1"/>
</dbReference>
<dbReference type="EMBL" id="JACU01000005">
    <property type="protein sequence ID" value="KMS54761.1"/>
    <property type="molecule type" value="Genomic_DNA"/>
</dbReference>
<gene>
    <name evidence="6" type="ORF">V474_16960</name>
</gene>
<protein>
    <submittedName>
        <fullName evidence="6">Aldehyde-activating protein</fullName>
    </submittedName>
</protein>
<evidence type="ECO:0000256" key="4">
    <source>
        <dbReference type="ARBA" id="ARBA00023239"/>
    </source>
</evidence>
<dbReference type="GO" id="GO:0016846">
    <property type="term" value="F:carbon-sulfur lyase activity"/>
    <property type="evidence" value="ECO:0007669"/>
    <property type="project" value="InterPro"/>
</dbReference>
<evidence type="ECO:0000313" key="6">
    <source>
        <dbReference type="EMBL" id="KMS54761.1"/>
    </source>
</evidence>
<dbReference type="Gene3D" id="3.90.1590.10">
    <property type="entry name" value="glutathione-dependent formaldehyde- activating enzyme (gfa)"/>
    <property type="match status" value="1"/>
</dbReference>
<dbReference type="Proteomes" id="UP000052268">
    <property type="component" value="Unassembled WGS sequence"/>
</dbReference>
<keyword evidence="4" id="KW-0456">Lyase</keyword>
<dbReference type="PATRIC" id="fig|1114963.3.peg.2222"/>
<feature type="domain" description="CENP-V/GFA" evidence="5">
    <location>
        <begin position="3"/>
        <end position="107"/>
    </location>
</feature>
<dbReference type="RefSeq" id="WP_059151520.1">
    <property type="nucleotide sequence ID" value="NZ_KQ130454.1"/>
</dbReference>
<evidence type="ECO:0000313" key="7">
    <source>
        <dbReference type="Proteomes" id="UP000052268"/>
    </source>
</evidence>
<evidence type="ECO:0000256" key="1">
    <source>
        <dbReference type="ARBA" id="ARBA00005495"/>
    </source>
</evidence>